<evidence type="ECO:0000313" key="2">
    <source>
        <dbReference type="EMBL" id="RED98924.1"/>
    </source>
</evidence>
<organism evidence="2 3">
    <name type="scientific">Marinoscillum furvescens DSM 4134</name>
    <dbReference type="NCBI Taxonomy" id="1122208"/>
    <lineage>
        <taxon>Bacteria</taxon>
        <taxon>Pseudomonadati</taxon>
        <taxon>Bacteroidota</taxon>
        <taxon>Cytophagia</taxon>
        <taxon>Cytophagales</taxon>
        <taxon>Reichenbachiellaceae</taxon>
        <taxon>Marinoscillum</taxon>
    </lineage>
</organism>
<protein>
    <recommendedName>
        <fullName evidence="1">Retropepsin-like aspartic endopeptidase domain-containing protein</fullName>
    </recommendedName>
</protein>
<dbReference type="SUPFAM" id="SSF50630">
    <property type="entry name" value="Acid proteases"/>
    <property type="match status" value="1"/>
</dbReference>
<proteinExistence type="predicted"/>
<dbReference type="AlphaFoldDB" id="A0A3D9L4B6"/>
<comment type="caution">
    <text evidence="2">The sequence shown here is derived from an EMBL/GenBank/DDBJ whole genome shotgun (WGS) entry which is preliminary data.</text>
</comment>
<evidence type="ECO:0000313" key="3">
    <source>
        <dbReference type="Proteomes" id="UP000256779"/>
    </source>
</evidence>
<dbReference type="Gene3D" id="2.40.70.10">
    <property type="entry name" value="Acid Proteases"/>
    <property type="match status" value="1"/>
</dbReference>
<dbReference type="PANTHER" id="PTHR38037:SF2">
    <property type="entry name" value="ATP-DEPENDENT ZINC PROTEASE DOMAIN-CONTAINING PROTEIN-RELATED"/>
    <property type="match status" value="1"/>
</dbReference>
<dbReference type="Pfam" id="PF05618">
    <property type="entry name" value="Zn_protease"/>
    <property type="match status" value="1"/>
</dbReference>
<gene>
    <name evidence="2" type="ORF">C7460_109116</name>
</gene>
<feature type="domain" description="Retropepsin-like aspartic endopeptidase" evidence="1">
    <location>
        <begin position="7"/>
        <end position="135"/>
    </location>
</feature>
<keyword evidence="3" id="KW-1185">Reference proteome</keyword>
<reference evidence="2 3" key="1">
    <citation type="submission" date="2018-07" db="EMBL/GenBank/DDBJ databases">
        <title>Genomic Encyclopedia of Type Strains, Phase IV (KMG-IV): sequencing the most valuable type-strain genomes for metagenomic binning, comparative biology and taxonomic classification.</title>
        <authorList>
            <person name="Goeker M."/>
        </authorList>
    </citation>
    <scope>NUCLEOTIDE SEQUENCE [LARGE SCALE GENOMIC DNA]</scope>
    <source>
        <strain evidence="2 3">DSM 4134</strain>
    </source>
</reference>
<name>A0A3D9L4B6_MARFU</name>
<dbReference type="OrthoDB" id="9782977at2"/>
<accession>A0A3D9L4B6</accession>
<dbReference type="Proteomes" id="UP000256779">
    <property type="component" value="Unassembled WGS sequence"/>
</dbReference>
<dbReference type="RefSeq" id="WP_115868226.1">
    <property type="nucleotide sequence ID" value="NZ_QREG01000009.1"/>
</dbReference>
<dbReference type="InterPro" id="IPR021109">
    <property type="entry name" value="Peptidase_aspartic_dom_sf"/>
</dbReference>
<evidence type="ECO:0000259" key="1">
    <source>
        <dbReference type="Pfam" id="PF05618"/>
    </source>
</evidence>
<sequence length="143" mass="16348">MKVKKTIGRVDKVDLPTLGIENANAKIDTGAYTSSIHCKKIQVIENELCFQLPVDVAGKTILKKFYTKEFFKKGIRSSNGVLQDRYIIKTKIVLFGKSYLTEFSLTDRSQMKNPILLGRKLLKDRFLVDVSQKNLSYEQKQLS</sequence>
<dbReference type="PANTHER" id="PTHR38037">
    <property type="entry name" value="ZN_PROTEASE DOMAIN-CONTAINING PROTEIN"/>
    <property type="match status" value="1"/>
</dbReference>
<dbReference type="EMBL" id="QREG01000009">
    <property type="protein sequence ID" value="RED98924.1"/>
    <property type="molecule type" value="Genomic_DNA"/>
</dbReference>
<dbReference type="InterPro" id="IPR008503">
    <property type="entry name" value="Asp_endopeptidase"/>
</dbReference>